<name>A0A2A3JVS7_9RHOB</name>
<dbReference type="AlphaFoldDB" id="A0A2A3JVS7"/>
<protein>
    <submittedName>
        <fullName evidence="1">Uncharacterized protein</fullName>
    </submittedName>
</protein>
<accession>A0A2A3JVS7</accession>
<reference evidence="1" key="1">
    <citation type="submission" date="2017-09" db="EMBL/GenBank/DDBJ databases">
        <title>Yangia sp. SAOS 153D whole genome sequencing.</title>
        <authorList>
            <person name="Verma A."/>
            <person name="Krishnamurthi S."/>
        </authorList>
    </citation>
    <scope>NUCLEOTIDE SEQUENCE [LARGE SCALE GENOMIC DNA]</scope>
    <source>
        <strain evidence="1">SAOS 153D</strain>
    </source>
</reference>
<sequence>MRRGCKHAGVQFVLPRDVGMRRALERVAGVDRHHIEARVTLGCRCRGDMERAGGLSAGVSHFVFGKGSFGHRQFSEQYSLGL</sequence>
<organism evidence="1">
    <name type="scientific">Alloyangia mangrovi</name>
    <dbReference type="NCBI Taxonomy" id="1779329"/>
    <lineage>
        <taxon>Bacteria</taxon>
        <taxon>Pseudomonadati</taxon>
        <taxon>Pseudomonadota</taxon>
        <taxon>Alphaproteobacteria</taxon>
        <taxon>Rhodobacterales</taxon>
        <taxon>Roseobacteraceae</taxon>
        <taxon>Alloyangia</taxon>
    </lineage>
</organism>
<comment type="caution">
    <text evidence="1">The sequence shown here is derived from an EMBL/GenBank/DDBJ whole genome shotgun (WGS) entry which is preliminary data.</text>
</comment>
<dbReference type="EMBL" id="NTHN01000146">
    <property type="protein sequence ID" value="PBD19305.1"/>
    <property type="molecule type" value="Genomic_DNA"/>
</dbReference>
<gene>
    <name evidence="1" type="ORF">CLG85_10055</name>
</gene>
<evidence type="ECO:0000313" key="1">
    <source>
        <dbReference type="EMBL" id="PBD19305.1"/>
    </source>
</evidence>
<proteinExistence type="predicted"/>